<proteinExistence type="inferred from homology"/>
<dbReference type="GO" id="GO:0016987">
    <property type="term" value="F:sigma factor activity"/>
    <property type="evidence" value="ECO:0007669"/>
    <property type="project" value="UniProtKB-KW"/>
</dbReference>
<evidence type="ECO:0000313" key="8">
    <source>
        <dbReference type="Proteomes" id="UP000494269"/>
    </source>
</evidence>
<dbReference type="Gene3D" id="1.10.10.10">
    <property type="entry name" value="Winged helix-like DNA-binding domain superfamily/Winged helix DNA-binding domain"/>
    <property type="match status" value="1"/>
</dbReference>
<dbReference type="RefSeq" id="WP_054423061.1">
    <property type="nucleotide sequence ID" value="NZ_CADIJQ010000004.1"/>
</dbReference>
<evidence type="ECO:0000256" key="3">
    <source>
        <dbReference type="ARBA" id="ARBA00023082"/>
    </source>
</evidence>
<dbReference type="InterPro" id="IPR014284">
    <property type="entry name" value="RNA_pol_sigma-70_dom"/>
</dbReference>
<dbReference type="SUPFAM" id="SSF88659">
    <property type="entry name" value="Sigma3 and sigma4 domains of RNA polymerase sigma factors"/>
    <property type="match status" value="1"/>
</dbReference>
<dbReference type="Proteomes" id="UP000494269">
    <property type="component" value="Unassembled WGS sequence"/>
</dbReference>
<dbReference type="Pfam" id="PF04542">
    <property type="entry name" value="Sigma70_r2"/>
    <property type="match status" value="1"/>
</dbReference>
<accession>A0A6S7A4J6</accession>
<dbReference type="GO" id="GO:0006352">
    <property type="term" value="P:DNA-templated transcription initiation"/>
    <property type="evidence" value="ECO:0007669"/>
    <property type="project" value="InterPro"/>
</dbReference>
<name>A0A6S7A4J6_9BURK</name>
<dbReference type="InterPro" id="IPR036388">
    <property type="entry name" value="WH-like_DNA-bd_sf"/>
</dbReference>
<comment type="similarity">
    <text evidence="1">Belongs to the sigma-70 factor family. ECF subfamily.</text>
</comment>
<evidence type="ECO:0000256" key="4">
    <source>
        <dbReference type="ARBA" id="ARBA00023163"/>
    </source>
</evidence>
<dbReference type="AlphaFoldDB" id="A0A6S7A4J6"/>
<dbReference type="NCBIfam" id="TIGR02937">
    <property type="entry name" value="sigma70-ECF"/>
    <property type="match status" value="1"/>
</dbReference>
<keyword evidence="2" id="KW-0805">Transcription regulation</keyword>
<evidence type="ECO:0000256" key="1">
    <source>
        <dbReference type="ARBA" id="ARBA00010641"/>
    </source>
</evidence>
<evidence type="ECO:0000259" key="5">
    <source>
        <dbReference type="Pfam" id="PF04542"/>
    </source>
</evidence>
<evidence type="ECO:0000256" key="2">
    <source>
        <dbReference type="ARBA" id="ARBA00023015"/>
    </source>
</evidence>
<dbReference type="InterPro" id="IPR013249">
    <property type="entry name" value="RNA_pol_sigma70_r4_t2"/>
</dbReference>
<reference evidence="7 8" key="1">
    <citation type="submission" date="2020-04" db="EMBL/GenBank/DDBJ databases">
        <authorList>
            <person name="De Canck E."/>
        </authorList>
    </citation>
    <scope>NUCLEOTIDE SEQUENCE [LARGE SCALE GENOMIC DNA]</scope>
    <source>
        <strain evidence="7 8">LMG 3441</strain>
    </source>
</reference>
<dbReference type="PANTHER" id="PTHR43133:SF63">
    <property type="entry name" value="RNA POLYMERASE SIGMA FACTOR FECI-RELATED"/>
    <property type="match status" value="1"/>
</dbReference>
<dbReference type="CDD" id="cd06171">
    <property type="entry name" value="Sigma70_r4"/>
    <property type="match status" value="1"/>
</dbReference>
<evidence type="ECO:0000313" key="7">
    <source>
        <dbReference type="EMBL" id="CAB3710365.1"/>
    </source>
</evidence>
<dbReference type="Gene3D" id="1.10.1740.10">
    <property type="match status" value="1"/>
</dbReference>
<keyword evidence="8" id="KW-1185">Reference proteome</keyword>
<keyword evidence="4" id="KW-0804">Transcription</keyword>
<dbReference type="InterPro" id="IPR013324">
    <property type="entry name" value="RNA_pol_sigma_r3/r4-like"/>
</dbReference>
<protein>
    <submittedName>
        <fullName evidence="7">Putative RNA polymerase sigma factor FecI</fullName>
    </submittedName>
</protein>
<dbReference type="SUPFAM" id="SSF88946">
    <property type="entry name" value="Sigma2 domain of RNA polymerase sigma factors"/>
    <property type="match status" value="1"/>
</dbReference>
<feature type="domain" description="RNA polymerase sigma factor 70 region 4 type 2" evidence="6">
    <location>
        <begin position="112"/>
        <end position="163"/>
    </location>
</feature>
<dbReference type="EMBL" id="CADIJQ010000004">
    <property type="protein sequence ID" value="CAB3710365.1"/>
    <property type="molecule type" value="Genomic_DNA"/>
</dbReference>
<evidence type="ECO:0000259" key="6">
    <source>
        <dbReference type="Pfam" id="PF08281"/>
    </source>
</evidence>
<keyword evidence="3" id="KW-0731">Sigma factor</keyword>
<feature type="domain" description="RNA polymerase sigma-70 region 2" evidence="5">
    <location>
        <begin position="15"/>
        <end position="79"/>
    </location>
</feature>
<dbReference type="PANTHER" id="PTHR43133">
    <property type="entry name" value="RNA POLYMERASE ECF-TYPE SIGMA FACTO"/>
    <property type="match status" value="1"/>
</dbReference>
<organism evidence="7 8">
    <name type="scientific">Achromobacter kerstersii</name>
    <dbReference type="NCBI Taxonomy" id="1353890"/>
    <lineage>
        <taxon>Bacteria</taxon>
        <taxon>Pseudomonadati</taxon>
        <taxon>Pseudomonadota</taxon>
        <taxon>Betaproteobacteria</taxon>
        <taxon>Burkholderiales</taxon>
        <taxon>Alcaligenaceae</taxon>
        <taxon>Achromobacter</taxon>
    </lineage>
</organism>
<dbReference type="InterPro" id="IPR013325">
    <property type="entry name" value="RNA_pol_sigma_r2"/>
</dbReference>
<dbReference type="Pfam" id="PF08281">
    <property type="entry name" value="Sigma70_r4_2"/>
    <property type="match status" value="1"/>
</dbReference>
<dbReference type="GO" id="GO:0003677">
    <property type="term" value="F:DNA binding"/>
    <property type="evidence" value="ECO:0007669"/>
    <property type="project" value="InterPro"/>
</dbReference>
<dbReference type="InterPro" id="IPR039425">
    <property type="entry name" value="RNA_pol_sigma-70-like"/>
</dbReference>
<dbReference type="InterPro" id="IPR007627">
    <property type="entry name" value="RNA_pol_sigma70_r2"/>
</dbReference>
<gene>
    <name evidence="7" type="primary">fecI_10</name>
    <name evidence="7" type="ORF">LMG3441_03089</name>
</gene>
<sequence length="169" mass="18957">MSQTCAPRPLALSGLYADHHKWLYGWLRKRLGNAWDAADLAHDTFLRVYSSNRSLEMPEPRAFLTHVAKGLVVDLWRHRNVEQAYADSVATLPPETAPSPETRALILEALYCIDRMLDAMPGRVRNVFLLAQLDGLTYAEIAAETGLSVRTVNRHMQHAYLACLTAIDA</sequence>